<keyword evidence="2" id="KW-1185">Reference proteome</keyword>
<proteinExistence type="predicted"/>
<evidence type="ECO:0000313" key="2">
    <source>
        <dbReference type="Proteomes" id="UP001239169"/>
    </source>
</evidence>
<sequence length="77" mass="8960">MYPNSSYGYGLLNLNNLDLAYMSRSLDENGNYRFENSISESILVTHSPQFNEEIANFPYPYNSIKLSETYTIMFLKD</sequence>
<reference evidence="1 2" key="1">
    <citation type="submission" date="2023-04" db="EMBL/GenBank/DDBJ databases">
        <title>Bacteria Genome Submission.</title>
        <authorList>
            <person name="Isaac P."/>
        </authorList>
    </citation>
    <scope>NUCLEOTIDE SEQUENCE [LARGE SCALE GENOMIC DNA]</scope>
    <source>
        <strain evidence="1 2">SampleS7P1</strain>
    </source>
</reference>
<gene>
    <name evidence="1" type="ORF">QJS64_09650</name>
</gene>
<protein>
    <submittedName>
        <fullName evidence="1">Uncharacterized protein</fullName>
    </submittedName>
</protein>
<accession>A0ABY8QYW6</accession>
<dbReference type="EMBL" id="CP124685">
    <property type="protein sequence ID" value="WGX74484.1"/>
    <property type="molecule type" value="Genomic_DNA"/>
</dbReference>
<organism evidence="1 2">
    <name type="scientific">Paraclostridium bifermentans</name>
    <name type="common">Clostridium bifermentans</name>
    <dbReference type="NCBI Taxonomy" id="1490"/>
    <lineage>
        <taxon>Bacteria</taxon>
        <taxon>Bacillati</taxon>
        <taxon>Bacillota</taxon>
        <taxon>Clostridia</taxon>
        <taxon>Peptostreptococcales</taxon>
        <taxon>Peptostreptococcaceae</taxon>
        <taxon>Paraclostridium</taxon>
    </lineage>
</organism>
<dbReference type="Proteomes" id="UP001239169">
    <property type="component" value="Chromosome"/>
</dbReference>
<name>A0ABY8QYW6_PARBF</name>
<evidence type="ECO:0000313" key="1">
    <source>
        <dbReference type="EMBL" id="WGX74484.1"/>
    </source>
</evidence>